<dbReference type="InterPro" id="IPR001296">
    <property type="entry name" value="Glyco_trans_1"/>
</dbReference>
<evidence type="ECO:0000313" key="3">
    <source>
        <dbReference type="EMBL" id="MDR7073321.1"/>
    </source>
</evidence>
<keyword evidence="4" id="KW-1185">Reference proteome</keyword>
<dbReference type="Gene3D" id="3.40.50.2000">
    <property type="entry name" value="Glycogen Phosphorylase B"/>
    <property type="match status" value="2"/>
</dbReference>
<name>A0ABU1U1R9_9BACL</name>
<comment type="caution">
    <text evidence="3">The sequence shown here is derived from an EMBL/GenBank/DDBJ whole genome shotgun (WGS) entry which is preliminary data.</text>
</comment>
<dbReference type="PANTHER" id="PTHR45947">
    <property type="entry name" value="SULFOQUINOVOSYL TRANSFERASE SQD2"/>
    <property type="match status" value="1"/>
</dbReference>
<dbReference type="Pfam" id="PF13439">
    <property type="entry name" value="Glyco_transf_4"/>
    <property type="match status" value="1"/>
</dbReference>
<evidence type="ECO:0000313" key="4">
    <source>
        <dbReference type="Proteomes" id="UP001258181"/>
    </source>
</evidence>
<dbReference type="CDD" id="cd03801">
    <property type="entry name" value="GT4_PimA-like"/>
    <property type="match status" value="1"/>
</dbReference>
<feature type="domain" description="Glycosyl transferase family 1" evidence="1">
    <location>
        <begin position="195"/>
        <end position="320"/>
    </location>
</feature>
<organism evidence="3 4">
    <name type="scientific">Fictibacillus barbaricus</name>
    <dbReference type="NCBI Taxonomy" id="182136"/>
    <lineage>
        <taxon>Bacteria</taxon>
        <taxon>Bacillati</taxon>
        <taxon>Bacillota</taxon>
        <taxon>Bacilli</taxon>
        <taxon>Bacillales</taxon>
        <taxon>Fictibacillaceae</taxon>
        <taxon>Fictibacillus</taxon>
    </lineage>
</organism>
<proteinExistence type="predicted"/>
<gene>
    <name evidence="3" type="ORF">J2X07_002307</name>
</gene>
<dbReference type="SUPFAM" id="SSF53756">
    <property type="entry name" value="UDP-Glycosyltransferase/glycogen phosphorylase"/>
    <property type="match status" value="1"/>
</dbReference>
<evidence type="ECO:0000259" key="1">
    <source>
        <dbReference type="Pfam" id="PF00534"/>
    </source>
</evidence>
<reference evidence="3 4" key="1">
    <citation type="submission" date="2023-07" db="EMBL/GenBank/DDBJ databases">
        <title>Sorghum-associated microbial communities from plants grown in Nebraska, USA.</title>
        <authorList>
            <person name="Schachtman D."/>
        </authorList>
    </citation>
    <scope>NUCLEOTIDE SEQUENCE [LARGE SCALE GENOMIC DNA]</scope>
    <source>
        <strain evidence="3 4">BE211</strain>
    </source>
</reference>
<dbReference type="Pfam" id="PF00534">
    <property type="entry name" value="Glycos_transf_1"/>
    <property type="match status" value="1"/>
</dbReference>
<dbReference type="PANTHER" id="PTHR45947:SF3">
    <property type="entry name" value="SULFOQUINOVOSYL TRANSFERASE SQD2"/>
    <property type="match status" value="1"/>
</dbReference>
<feature type="domain" description="Glycosyltransferase subfamily 4-like N-terminal" evidence="2">
    <location>
        <begin position="19"/>
        <end position="186"/>
    </location>
</feature>
<dbReference type="InterPro" id="IPR028098">
    <property type="entry name" value="Glyco_trans_4-like_N"/>
</dbReference>
<evidence type="ECO:0000259" key="2">
    <source>
        <dbReference type="Pfam" id="PF13439"/>
    </source>
</evidence>
<dbReference type="EMBL" id="JAVDWA010000003">
    <property type="protein sequence ID" value="MDR7073321.1"/>
    <property type="molecule type" value="Genomic_DNA"/>
</dbReference>
<dbReference type="RefSeq" id="WP_310258822.1">
    <property type="nucleotide sequence ID" value="NZ_JAVDWA010000003.1"/>
</dbReference>
<dbReference type="Proteomes" id="UP001258181">
    <property type="component" value="Unassembled WGS sequence"/>
</dbReference>
<dbReference type="InterPro" id="IPR050194">
    <property type="entry name" value="Glycosyltransferase_grp1"/>
</dbReference>
<sequence>MRIVHVIGYFQPEYGYEEYYLAREQVKQGHNVHVITSNLIWPFPNISKKDRLRITGSNIVDGINVHRLKTWVEFRDFILFGGVKNILTKLKPDIIHVHEPRQGFYGLAIRKYAKSHNISYVVDIHEYHSGSFFNKLDYFIFRKRFMKPILNDASNIFSMTVQTKQFLEEKFKCKNSIYIPLGADSEKYYFSKNIREAIRAKLDIAYDEILLVFSGKITKTKGIEEIFNNVRYLLNKGYLVKLLLVGKGDKNYLSILKSSIKDIKNKVLFMDEVTTDELYMYFNAADIGIWPISPTISILEGLACGLPIIVADNEIVGNLVDIDSGVKMKSLYDHNIVELAIINLKEGRYQRKVIRKKFEDQFSYKSIAQRVEGIYQSIIRRDMAR</sequence>
<protein>
    <submittedName>
        <fullName evidence="3">Glycosyltransferase involved in cell wall biosynthesis</fullName>
    </submittedName>
</protein>
<accession>A0ABU1U1R9</accession>